<proteinExistence type="predicted"/>
<evidence type="ECO:0000256" key="3">
    <source>
        <dbReference type="ARBA" id="ARBA00022989"/>
    </source>
</evidence>
<dbReference type="Pfam" id="PF04335">
    <property type="entry name" value="VirB8"/>
    <property type="match status" value="1"/>
</dbReference>
<organism evidence="7 8">
    <name type="scientific">Helicobacter pylori</name>
    <name type="common">Campylobacter pylori</name>
    <dbReference type="NCBI Taxonomy" id="210"/>
    <lineage>
        <taxon>Bacteria</taxon>
        <taxon>Pseudomonadati</taxon>
        <taxon>Campylobacterota</taxon>
        <taxon>Epsilonproteobacteria</taxon>
        <taxon>Campylobacterales</taxon>
        <taxon>Helicobacteraceae</taxon>
        <taxon>Helicobacter</taxon>
    </lineage>
</organism>
<dbReference type="GO" id="GO:0016020">
    <property type="term" value="C:membrane"/>
    <property type="evidence" value="ECO:0007669"/>
    <property type="project" value="UniProtKB-SubCell"/>
</dbReference>
<dbReference type="InterPro" id="IPR032710">
    <property type="entry name" value="NTF2-like_dom_sf"/>
</dbReference>
<feature type="transmembrane region" description="Helical" evidence="5">
    <location>
        <begin position="104"/>
        <end position="129"/>
    </location>
</feature>
<dbReference type="AlphaFoldDB" id="A0A377ISI1"/>
<evidence type="ECO:0000259" key="6">
    <source>
        <dbReference type="Pfam" id="PF04335"/>
    </source>
</evidence>
<evidence type="ECO:0000256" key="5">
    <source>
        <dbReference type="SAM" id="Phobius"/>
    </source>
</evidence>
<evidence type="ECO:0000256" key="4">
    <source>
        <dbReference type="ARBA" id="ARBA00023136"/>
    </source>
</evidence>
<evidence type="ECO:0000256" key="2">
    <source>
        <dbReference type="ARBA" id="ARBA00022692"/>
    </source>
</evidence>
<dbReference type="Gene3D" id="3.10.450.230">
    <property type="entry name" value="VirB8 protein"/>
    <property type="match status" value="1"/>
</dbReference>
<keyword evidence="2 5" id="KW-0812">Transmembrane</keyword>
<dbReference type="SUPFAM" id="SSF54427">
    <property type="entry name" value="NTF2-like"/>
    <property type="match status" value="1"/>
</dbReference>
<protein>
    <submittedName>
        <fullName evidence="7">Competence protein</fullName>
    </submittedName>
</protein>
<sequence length="331" mass="38492">MHKMEKVCMSAWELPKVLEERLKEKYGDDWEKYVKAKAINEEELEEQVKAKAKEQQKTQREKTLNGFLKKVGLKKRDMLQSTMLFDGVKEADVLFQAERKIGDWIFSSAVFFFALALIEAIIIICLLPLKEKVPYLVTFSNATQNFAIVQRADKSIRANQALVRQLVASYVNNRENISNIKEQNEIAHETIRLQSAFEVWDFFEKLVSYEHSIYTNINLTRKISIINIALISKTQANIEISAQLFNKEKLESEKRYRIIMTFEFEPIEIDTKSVPLNPTGFIVTGYDVTEIAILKDLDEKNKVKDDGVKSRIIHTEKKDSHMSQYKDIKEQ</sequence>
<feature type="domain" description="Bacterial virulence protein VirB8" evidence="6">
    <location>
        <begin position="106"/>
        <end position="290"/>
    </location>
</feature>
<evidence type="ECO:0000256" key="1">
    <source>
        <dbReference type="ARBA" id="ARBA00004167"/>
    </source>
</evidence>
<keyword evidence="4 5" id="KW-0472">Membrane</keyword>
<comment type="subcellular location">
    <subcellularLocation>
        <location evidence="1">Membrane</location>
        <topology evidence="1">Single-pass membrane protein</topology>
    </subcellularLocation>
</comment>
<dbReference type="InterPro" id="IPR007430">
    <property type="entry name" value="VirB8"/>
</dbReference>
<evidence type="ECO:0000313" key="7">
    <source>
        <dbReference type="EMBL" id="STO82665.1"/>
    </source>
</evidence>
<reference evidence="7 8" key="1">
    <citation type="submission" date="2018-06" db="EMBL/GenBank/DDBJ databases">
        <authorList>
            <consortium name="Pathogen Informatics"/>
            <person name="Doyle S."/>
        </authorList>
    </citation>
    <scope>NUCLEOTIDE SEQUENCE [LARGE SCALE GENOMIC DNA]</scope>
    <source>
        <strain evidence="7 8">NCTC13338</strain>
    </source>
</reference>
<keyword evidence="3 5" id="KW-1133">Transmembrane helix</keyword>
<accession>A0A377ISI1</accession>
<evidence type="ECO:0000313" key="8">
    <source>
        <dbReference type="Proteomes" id="UP000254543"/>
    </source>
</evidence>
<gene>
    <name evidence="7" type="primary">comB8-2</name>
    <name evidence="7" type="ORF">NCTC13338_00784</name>
</gene>
<name>A0A377ISI1_HELPX</name>
<dbReference type="Proteomes" id="UP000254543">
    <property type="component" value="Unassembled WGS sequence"/>
</dbReference>
<dbReference type="EMBL" id="UGHQ01000001">
    <property type="protein sequence ID" value="STO82665.1"/>
    <property type="molecule type" value="Genomic_DNA"/>
</dbReference>
<dbReference type="CDD" id="cd16424">
    <property type="entry name" value="VirB8"/>
    <property type="match status" value="1"/>
</dbReference>